<evidence type="ECO:0000313" key="4">
    <source>
        <dbReference type="Proteomes" id="UP000479692"/>
    </source>
</evidence>
<feature type="signal peptide" evidence="2">
    <location>
        <begin position="1"/>
        <end position="23"/>
    </location>
</feature>
<evidence type="ECO:0008006" key="5">
    <source>
        <dbReference type="Google" id="ProtNLM"/>
    </source>
</evidence>
<keyword evidence="4" id="KW-1185">Reference proteome</keyword>
<proteinExistence type="predicted"/>
<feature type="chain" id="PRO_5028898973" description="Peptidase inhibitor I78 family protein" evidence="2">
    <location>
        <begin position="24"/>
        <end position="114"/>
    </location>
</feature>
<dbReference type="PANTHER" id="PTHR39600:SF1">
    <property type="entry name" value="PEPTIDASE INHIBITOR I78 FAMILY PROTEIN"/>
    <property type="match status" value="1"/>
</dbReference>
<evidence type="ECO:0000256" key="2">
    <source>
        <dbReference type="SAM" id="SignalP"/>
    </source>
</evidence>
<evidence type="ECO:0000256" key="1">
    <source>
        <dbReference type="SAM" id="MobiDB-lite"/>
    </source>
</evidence>
<dbReference type="Pfam" id="PF11720">
    <property type="entry name" value="Inhibitor_I78"/>
    <property type="match status" value="1"/>
</dbReference>
<keyword evidence="2" id="KW-0732">Signal</keyword>
<dbReference type="AlphaFoldDB" id="A0A7C9HKR2"/>
<dbReference type="PANTHER" id="PTHR39600">
    <property type="entry name" value="PEPTIDASE INHIBITOR I78 FAMILY PROTEIN"/>
    <property type="match status" value="1"/>
</dbReference>
<name>A0A7C9HKR2_9GAMM</name>
<dbReference type="EMBL" id="WOXT01000001">
    <property type="protein sequence ID" value="MUV13095.1"/>
    <property type="molecule type" value="Genomic_DNA"/>
</dbReference>
<accession>A0A7C9HKR2</accession>
<comment type="caution">
    <text evidence="3">The sequence shown here is derived from an EMBL/GenBank/DDBJ whole genome shotgun (WGS) entry which is preliminary data.</text>
</comment>
<reference evidence="3 4" key="1">
    <citation type="submission" date="2019-12" db="EMBL/GenBank/DDBJ databases">
        <authorList>
            <person name="Xu J."/>
        </authorList>
    </citation>
    <scope>NUCLEOTIDE SEQUENCE [LARGE SCALE GENOMIC DNA]</scope>
    <source>
        <strain evidence="3 4">HX-5-24</strain>
    </source>
</reference>
<dbReference type="InterPro" id="IPR021719">
    <property type="entry name" value="Prot_inh_I78"/>
</dbReference>
<feature type="region of interest" description="Disordered" evidence="1">
    <location>
        <begin position="23"/>
        <end position="45"/>
    </location>
</feature>
<protein>
    <recommendedName>
        <fullName evidence="5">Peptidase inhibitor I78 family protein</fullName>
    </recommendedName>
</protein>
<dbReference type="PROSITE" id="PS51257">
    <property type="entry name" value="PROKAR_LIPOPROTEIN"/>
    <property type="match status" value="1"/>
</dbReference>
<evidence type="ECO:0000313" key="3">
    <source>
        <dbReference type="EMBL" id="MUV13095.1"/>
    </source>
</evidence>
<gene>
    <name evidence="3" type="ORF">GN331_02635</name>
</gene>
<organism evidence="3 4">
    <name type="scientific">Noviluteimonas gilva</name>
    <dbReference type="NCBI Taxonomy" id="2682097"/>
    <lineage>
        <taxon>Bacteria</taxon>
        <taxon>Pseudomonadati</taxon>
        <taxon>Pseudomonadota</taxon>
        <taxon>Gammaproteobacteria</taxon>
        <taxon>Lysobacterales</taxon>
        <taxon>Lysobacteraceae</taxon>
        <taxon>Noviluteimonas</taxon>
    </lineage>
</organism>
<dbReference type="Gene3D" id="3.30.10.10">
    <property type="entry name" value="Trypsin Inhibitor V, subunit A"/>
    <property type="match status" value="1"/>
</dbReference>
<sequence>MQLRLTLATCAILALAACSSSPATESASSDAAMPPASAATTTPPMMAQTCKADAAKQFVGQAQTPEVLEQARAAAGAKTVRLLAPDTMATMDFREDRLNVRTNADNMIASVDCG</sequence>
<dbReference type="Proteomes" id="UP000479692">
    <property type="component" value="Unassembled WGS sequence"/>
</dbReference>
<dbReference type="RefSeq" id="WP_156640068.1">
    <property type="nucleotide sequence ID" value="NZ_WOXT01000001.1"/>
</dbReference>